<name>A0A815NCS3_9BILA</name>
<protein>
    <recommendedName>
        <fullName evidence="1">Neurofibromin PH domain-containing protein</fullName>
    </recommendedName>
</protein>
<evidence type="ECO:0000313" key="3">
    <source>
        <dbReference type="Proteomes" id="UP000663882"/>
    </source>
</evidence>
<dbReference type="AlphaFoldDB" id="A0A815NCS3"/>
<accession>A0A815NCS3</accession>
<reference evidence="2" key="1">
    <citation type="submission" date="2021-02" db="EMBL/GenBank/DDBJ databases">
        <authorList>
            <person name="Nowell W R."/>
        </authorList>
    </citation>
    <scope>NUCLEOTIDE SEQUENCE</scope>
</reference>
<dbReference type="Pfam" id="PF21877">
    <property type="entry name" value="PH_NF1"/>
    <property type="match status" value="1"/>
</dbReference>
<dbReference type="EMBL" id="CAJNOO010005978">
    <property type="protein sequence ID" value="CAF1435612.1"/>
    <property type="molecule type" value="Genomic_DNA"/>
</dbReference>
<sequence>MILDKLITLTIEEDDMYPSIQAKTWLHVGQVRECTKYYHRILSTIKEHTLLLEEDLKVFKNALKLSDKDTKVAIKVGPQAIQVTSNETTKVLGHNVLLNDVYYASEIEEVCLVNDNQFTLTIANQHSQLLELSGLCIPSNNTIFIRTISSEKLALKEAHLTLEFLEECIQAFRNSTIELKYLCLGSVTKWLLNLTQFYDIAILLRYLLMLSFNNSFDIASHLPFLYHIVTLLVSTDSLTLCVSTHDLVINILHSLLYIFSITI</sequence>
<proteinExistence type="predicted"/>
<comment type="caution">
    <text evidence="2">The sequence shown here is derived from an EMBL/GenBank/DDBJ whole genome shotgun (WGS) entry which is preliminary data.</text>
</comment>
<dbReference type="Gene3D" id="2.30.29.30">
    <property type="entry name" value="Pleckstrin-homology domain (PH domain)/Phosphotyrosine-binding domain (PTB)"/>
    <property type="match status" value="1"/>
</dbReference>
<evidence type="ECO:0000259" key="1">
    <source>
        <dbReference type="Pfam" id="PF21877"/>
    </source>
</evidence>
<evidence type="ECO:0000313" key="2">
    <source>
        <dbReference type="EMBL" id="CAF1435612.1"/>
    </source>
</evidence>
<dbReference type="InterPro" id="IPR054071">
    <property type="entry name" value="PH_NF1"/>
</dbReference>
<organism evidence="2 3">
    <name type="scientific">Rotaria sordida</name>
    <dbReference type="NCBI Taxonomy" id="392033"/>
    <lineage>
        <taxon>Eukaryota</taxon>
        <taxon>Metazoa</taxon>
        <taxon>Spiralia</taxon>
        <taxon>Gnathifera</taxon>
        <taxon>Rotifera</taxon>
        <taxon>Eurotatoria</taxon>
        <taxon>Bdelloidea</taxon>
        <taxon>Philodinida</taxon>
        <taxon>Philodinidae</taxon>
        <taxon>Rotaria</taxon>
    </lineage>
</organism>
<dbReference type="OrthoDB" id="28245at2759"/>
<dbReference type="Proteomes" id="UP000663882">
    <property type="component" value="Unassembled WGS sequence"/>
</dbReference>
<dbReference type="InterPro" id="IPR011993">
    <property type="entry name" value="PH-like_dom_sf"/>
</dbReference>
<feature type="domain" description="Neurofibromin PH" evidence="1">
    <location>
        <begin position="56"/>
        <end position="129"/>
    </location>
</feature>
<gene>
    <name evidence="2" type="ORF">RFH988_LOCUS36132</name>
</gene>